<protein>
    <recommendedName>
        <fullName evidence="1">Reverse transcriptase zinc-binding domain-containing protein</fullName>
    </recommendedName>
</protein>
<reference evidence="2 3" key="1">
    <citation type="submission" date="2024-02" db="EMBL/GenBank/DDBJ databases">
        <title>de novo genome assembly of Solanum bulbocastanum strain 11H21.</title>
        <authorList>
            <person name="Hosaka A.J."/>
        </authorList>
    </citation>
    <scope>NUCLEOTIDE SEQUENCE [LARGE SCALE GENOMIC DNA]</scope>
    <source>
        <tissue evidence="2">Young leaves</tissue>
    </source>
</reference>
<dbReference type="Pfam" id="PF13966">
    <property type="entry name" value="zf-RVT"/>
    <property type="match status" value="1"/>
</dbReference>
<dbReference type="Proteomes" id="UP001371456">
    <property type="component" value="Unassembled WGS sequence"/>
</dbReference>
<name>A0AAN8TA44_SOLBU</name>
<proteinExistence type="predicted"/>
<organism evidence="2 3">
    <name type="scientific">Solanum bulbocastanum</name>
    <name type="common">Wild potato</name>
    <dbReference type="NCBI Taxonomy" id="147425"/>
    <lineage>
        <taxon>Eukaryota</taxon>
        <taxon>Viridiplantae</taxon>
        <taxon>Streptophyta</taxon>
        <taxon>Embryophyta</taxon>
        <taxon>Tracheophyta</taxon>
        <taxon>Spermatophyta</taxon>
        <taxon>Magnoliopsida</taxon>
        <taxon>eudicotyledons</taxon>
        <taxon>Gunneridae</taxon>
        <taxon>Pentapetalae</taxon>
        <taxon>asterids</taxon>
        <taxon>lamiids</taxon>
        <taxon>Solanales</taxon>
        <taxon>Solanaceae</taxon>
        <taxon>Solanoideae</taxon>
        <taxon>Solaneae</taxon>
        <taxon>Solanum</taxon>
    </lineage>
</organism>
<feature type="domain" description="Reverse transcriptase zinc-binding" evidence="1">
    <location>
        <begin position="53"/>
        <end position="128"/>
    </location>
</feature>
<accession>A0AAN8TA44</accession>
<keyword evidence="3" id="KW-1185">Reference proteome</keyword>
<dbReference type="InterPro" id="IPR026960">
    <property type="entry name" value="RVT-Znf"/>
</dbReference>
<evidence type="ECO:0000313" key="2">
    <source>
        <dbReference type="EMBL" id="KAK6784124.1"/>
    </source>
</evidence>
<dbReference type="AlphaFoldDB" id="A0AAN8TA44"/>
<evidence type="ECO:0000313" key="3">
    <source>
        <dbReference type="Proteomes" id="UP001371456"/>
    </source>
</evidence>
<sequence>MKEFIQNGSWNESKLKMFISDDMVQHIISNIKPNALEESLDKAWWVGNTIGIFTVKSAYHIMRGKKVEEEWRSGMWVKGLPSKISFFFWRAWRRTIATDDNLKRMRMQVVSKWYCYDKGEMETMSHIWWTHYKSTSQHYTTSWSSGSNHKKVG</sequence>
<comment type="caution">
    <text evidence="2">The sequence shown here is derived from an EMBL/GenBank/DDBJ whole genome shotgun (WGS) entry which is preliminary data.</text>
</comment>
<evidence type="ECO:0000259" key="1">
    <source>
        <dbReference type="Pfam" id="PF13966"/>
    </source>
</evidence>
<gene>
    <name evidence="2" type="ORF">RDI58_017578</name>
</gene>
<dbReference type="EMBL" id="JBANQN010000007">
    <property type="protein sequence ID" value="KAK6784124.1"/>
    <property type="molecule type" value="Genomic_DNA"/>
</dbReference>